<dbReference type="SUPFAM" id="SSF110221">
    <property type="entry name" value="AbfB domain"/>
    <property type="match status" value="2"/>
</dbReference>
<evidence type="ECO:0000256" key="4">
    <source>
        <dbReference type="SAM" id="Phobius"/>
    </source>
</evidence>
<feature type="compositionally biased region" description="Basic and acidic residues" evidence="3">
    <location>
        <begin position="73"/>
        <end position="90"/>
    </location>
</feature>
<feature type="region of interest" description="Disordered" evidence="3">
    <location>
        <begin position="69"/>
        <end position="93"/>
    </location>
</feature>
<feature type="compositionally biased region" description="Pro residues" evidence="3">
    <location>
        <begin position="393"/>
        <end position="529"/>
    </location>
</feature>
<evidence type="ECO:0000313" key="6">
    <source>
        <dbReference type="EMBL" id="CDW43029.1"/>
    </source>
</evidence>
<keyword evidence="1" id="KW-0945">Host-virus interaction</keyword>
<feature type="compositionally biased region" description="Low complexity" evidence="3">
    <location>
        <begin position="766"/>
        <end position="776"/>
    </location>
</feature>
<dbReference type="AlphaFoldDB" id="A0A0K2UXP0"/>
<dbReference type="InterPro" id="IPR048287">
    <property type="entry name" value="TSPN-like_N"/>
</dbReference>
<dbReference type="Gene3D" id="2.60.120.200">
    <property type="match status" value="1"/>
</dbReference>
<protein>
    <recommendedName>
        <fullName evidence="5">Thrombospondin-like N-terminal domain-containing protein</fullName>
    </recommendedName>
</protein>
<name>A0A0K2UXP0_LEPSM</name>
<dbReference type="InterPro" id="IPR007934">
    <property type="entry name" value="AbfB_ABD"/>
</dbReference>
<sequence>MEEILGKPWCKRLSLRSFMLSALAINIFISLTIANPRPKSKPQNGEEEYYYTEYGEDYEGDNDYYYDNYDEYGAERGPQRGDQSPSERPETTTVTTKIEVVRVLSKNRPSYYWSIDEGIEGYLMRTPTIYRVVSPGLHGDNSVSFEVENRPGHYLIHRDGQLFVEEFRNNPTFKREGSWIIRQNQFFNGFTSFESAIRPGYFIRHRNRRLQLSEILSDRDKEDAAFQMVDPYGGGIVERYDRWKSMIGRTLRVESRAMPSNYWWVSRPRSDYPNEPLPSALRREWHVFRMVNGLGGEGTVSFESTLQPGYFLRNRGGILTAERGQSRDGDYRRECSFRVTENKFFDGYVSFHDMRNENLWIRQKNGALQLTELSNDSDKSDASFLMSEVEFVRPPPLPNNERPPPPPPNTERPPPPVTRPPPPPITRPPPPPITRPPPPPLITRPPPPPITRPPPPPITRAPPPPITRAPPPNLEPPVTRPPPPPITRPPPPPVTRPPPPPWPVTRPPPPEVTRPSPQPRPNTRPPPPRTTSIAPNYGSYGENEYYSTYPCADYKPGEDDLQNFDFIRKFQLDVNLDGYPGVSRVRGSNQMQTAYGIDSSADLSMRTTRTFNQGLPEQFSFVTTFRAKEPIQNRWHLIRITDGSGNPQFAVGLDPRRRTIEFSIMKYDRTLQTLTWNKDDIFVPVDQWTKVHFGVFRDNVLLYVNCEPVGAQPLEVVDSRINLNGEILIAKDADSSATMPVDLQWMVMTCDPDSVRRETCDELPQKEQPQLPQCEKTCPAGPPGSQGLPVI</sequence>
<feature type="region of interest" description="Disordered" evidence="3">
    <location>
        <begin position="391"/>
        <end position="541"/>
    </location>
</feature>
<dbReference type="GO" id="GO:0046373">
    <property type="term" value="P:L-arabinose metabolic process"/>
    <property type="evidence" value="ECO:0007669"/>
    <property type="project" value="InterPro"/>
</dbReference>
<keyword evidence="4" id="KW-0472">Membrane</keyword>
<keyword evidence="4" id="KW-0812">Transmembrane</keyword>
<organism evidence="6">
    <name type="scientific">Lepeophtheirus salmonis</name>
    <name type="common">Salmon louse</name>
    <name type="synonym">Caligus salmonis</name>
    <dbReference type="NCBI Taxonomy" id="72036"/>
    <lineage>
        <taxon>Eukaryota</taxon>
        <taxon>Metazoa</taxon>
        <taxon>Ecdysozoa</taxon>
        <taxon>Arthropoda</taxon>
        <taxon>Crustacea</taxon>
        <taxon>Multicrustacea</taxon>
        <taxon>Hexanauplia</taxon>
        <taxon>Copepoda</taxon>
        <taxon>Siphonostomatoida</taxon>
        <taxon>Caligidae</taxon>
        <taxon>Lepeophtheirus</taxon>
    </lineage>
</organism>
<feature type="transmembrane region" description="Helical" evidence="4">
    <location>
        <begin position="13"/>
        <end position="34"/>
    </location>
</feature>
<dbReference type="Gene3D" id="2.80.10.50">
    <property type="match status" value="2"/>
</dbReference>
<evidence type="ECO:0000256" key="1">
    <source>
        <dbReference type="ARBA" id="ARBA00022581"/>
    </source>
</evidence>
<evidence type="ECO:0000256" key="2">
    <source>
        <dbReference type="ARBA" id="ARBA00022737"/>
    </source>
</evidence>
<dbReference type="SMART" id="SM00210">
    <property type="entry name" value="TSPN"/>
    <property type="match status" value="1"/>
</dbReference>
<dbReference type="SUPFAM" id="SSF49899">
    <property type="entry name" value="Concanavalin A-like lectins/glucanases"/>
    <property type="match status" value="1"/>
</dbReference>
<dbReference type="PRINTS" id="PR01217">
    <property type="entry name" value="PRICHEXTENSN"/>
</dbReference>
<dbReference type="PANTHER" id="PTHR13037:SF24">
    <property type="entry name" value="POLYCOMB PROTEIN PCL-RELATED"/>
    <property type="match status" value="1"/>
</dbReference>
<accession>A0A0K2UXP0</accession>
<keyword evidence="4" id="KW-1133">Transmembrane helix</keyword>
<keyword evidence="2" id="KW-0677">Repeat</keyword>
<dbReference type="GO" id="GO:0046556">
    <property type="term" value="F:alpha-L-arabinofuranosidase activity"/>
    <property type="evidence" value="ECO:0007669"/>
    <property type="project" value="InterPro"/>
</dbReference>
<dbReference type="EMBL" id="HACA01025668">
    <property type="protein sequence ID" value="CDW43029.1"/>
    <property type="molecule type" value="Transcribed_RNA"/>
</dbReference>
<dbReference type="Pfam" id="PF05270">
    <property type="entry name" value="AbfB"/>
    <property type="match status" value="2"/>
</dbReference>
<dbReference type="InterPro" id="IPR036195">
    <property type="entry name" value="AbfB_ABD_sf"/>
</dbReference>
<dbReference type="InterPro" id="IPR013320">
    <property type="entry name" value="ConA-like_dom_sf"/>
</dbReference>
<dbReference type="CDD" id="cd23265">
    <property type="entry name" value="beta-trefoil_ABD_ABFB-like"/>
    <property type="match status" value="1"/>
</dbReference>
<evidence type="ECO:0000256" key="3">
    <source>
        <dbReference type="SAM" id="MobiDB-lite"/>
    </source>
</evidence>
<reference evidence="6" key="1">
    <citation type="submission" date="2014-05" db="EMBL/GenBank/DDBJ databases">
        <authorList>
            <person name="Chronopoulou M."/>
        </authorList>
    </citation>
    <scope>NUCLEOTIDE SEQUENCE</scope>
    <source>
        <tissue evidence="6">Whole organism</tissue>
    </source>
</reference>
<feature type="domain" description="Thrombospondin-like N-terminal" evidence="5">
    <location>
        <begin position="557"/>
        <end position="752"/>
    </location>
</feature>
<proteinExistence type="predicted"/>
<dbReference type="OrthoDB" id="5983381at2759"/>
<feature type="region of interest" description="Disordered" evidence="3">
    <location>
        <begin position="764"/>
        <end position="791"/>
    </location>
</feature>
<evidence type="ECO:0000259" key="5">
    <source>
        <dbReference type="SMART" id="SM00210"/>
    </source>
</evidence>
<dbReference type="PANTHER" id="PTHR13037">
    <property type="entry name" value="FORMIN"/>
    <property type="match status" value="1"/>
</dbReference>